<evidence type="ECO:0000313" key="4">
    <source>
        <dbReference type="EMBL" id="XDS46449.1"/>
    </source>
</evidence>
<keyword evidence="2" id="KW-0413">Isomerase</keyword>
<dbReference type="GO" id="GO:0036373">
    <property type="term" value="F:L-fucose mutarotase activity"/>
    <property type="evidence" value="ECO:0007669"/>
    <property type="project" value="UniProtKB-EC"/>
</dbReference>
<dbReference type="PANTHER" id="PTHR31690">
    <property type="entry name" value="FUCOSE MUTAROTASE"/>
    <property type="match status" value="1"/>
</dbReference>
<dbReference type="InterPro" id="IPR050443">
    <property type="entry name" value="RbsD/FucU_mutarotase"/>
</dbReference>
<dbReference type="EMBL" id="CP129682">
    <property type="protein sequence ID" value="XDS48770.1"/>
    <property type="molecule type" value="Genomic_DNA"/>
</dbReference>
<dbReference type="Gene3D" id="3.40.1650.10">
    <property type="entry name" value="RbsD-like domain"/>
    <property type="match status" value="1"/>
</dbReference>
<sequence length="140" mass="15619">MLKTELLHPAIFRAIANCGHGDKILIVDGNYPVDSDTNPNTEKVYLALRPDLPTVTQVLETLVKEMNFEKAEVMTPGEGVPEPEIFEEFRSILHVDKLPVLDRFGFYQAAKEADNVKLAINTGETRVFSNILLTVGVVEH</sequence>
<dbReference type="SUPFAM" id="SSF102546">
    <property type="entry name" value="RbsD-like"/>
    <property type="match status" value="1"/>
</dbReference>
<evidence type="ECO:0000256" key="2">
    <source>
        <dbReference type="ARBA" id="ARBA00023235"/>
    </source>
</evidence>
<organism evidence="6">
    <name type="scientific">Bifidobacterium fermentum</name>
    <dbReference type="NCBI Taxonomy" id="3059035"/>
    <lineage>
        <taxon>Bacteria</taxon>
        <taxon>Bacillati</taxon>
        <taxon>Actinomycetota</taxon>
        <taxon>Actinomycetes</taxon>
        <taxon>Bifidobacteriales</taxon>
        <taxon>Bifidobacteriaceae</taxon>
        <taxon>Bifidobacterium</taxon>
    </lineage>
</organism>
<dbReference type="InterPro" id="IPR023750">
    <property type="entry name" value="RbsD-like_sf"/>
</dbReference>
<protein>
    <submittedName>
        <fullName evidence="6">RbsD/FucU family protein</fullName>
    </submittedName>
</protein>
<dbReference type="AlphaFoldDB" id="A0AB39UM05"/>
<dbReference type="EMBL" id="CP129675">
    <property type="protein sequence ID" value="XDS46449.1"/>
    <property type="molecule type" value="Genomic_DNA"/>
</dbReference>
<dbReference type="Pfam" id="PF05025">
    <property type="entry name" value="RbsD_FucU"/>
    <property type="match status" value="1"/>
</dbReference>
<comment type="catalytic activity">
    <reaction evidence="3">
        <text>alpha-L-fucose = beta-L-fucose</text>
        <dbReference type="Rhea" id="RHEA:25580"/>
        <dbReference type="ChEBI" id="CHEBI:42548"/>
        <dbReference type="ChEBI" id="CHEBI:42589"/>
        <dbReference type="EC" id="5.1.3.29"/>
    </reaction>
</comment>
<dbReference type="KEGG" id="bfk:QN062_06185"/>
<dbReference type="RefSeq" id="WP_369340969.1">
    <property type="nucleotide sequence ID" value="NZ_CP129675.1"/>
</dbReference>
<dbReference type="EMBL" id="CP129683">
    <property type="protein sequence ID" value="XDS49997.1"/>
    <property type="molecule type" value="Genomic_DNA"/>
</dbReference>
<evidence type="ECO:0000313" key="6">
    <source>
        <dbReference type="EMBL" id="XDS49997.1"/>
    </source>
</evidence>
<dbReference type="InterPro" id="IPR007721">
    <property type="entry name" value="RbsD_FucU"/>
</dbReference>
<dbReference type="GO" id="GO:0042806">
    <property type="term" value="F:fucose binding"/>
    <property type="evidence" value="ECO:0007669"/>
    <property type="project" value="TreeGrafter"/>
</dbReference>
<comment type="catalytic activity">
    <reaction evidence="1">
        <text>beta-D-ribopyranose = beta-D-ribofuranose</text>
        <dbReference type="Rhea" id="RHEA:25432"/>
        <dbReference type="ChEBI" id="CHEBI:27476"/>
        <dbReference type="ChEBI" id="CHEBI:47002"/>
        <dbReference type="EC" id="5.4.99.62"/>
    </reaction>
</comment>
<proteinExistence type="predicted"/>
<reference evidence="6" key="1">
    <citation type="submission" date="2023-07" db="EMBL/GenBank/DDBJ databases">
        <title>Bifidobacterium aquikefiriaerophilum sp. nov. and Bifidobacterium eccum sp. nov., isolated from water kefir.</title>
        <authorList>
            <person name="Breselge S."/>
            <person name="Bellassi P."/>
            <person name="Barcenilla C."/>
            <person name="Alvarez-Ordonez A."/>
            <person name="Morelli L."/>
            <person name="Cotter P.D."/>
        </authorList>
    </citation>
    <scope>NUCLEOTIDE SEQUENCE</scope>
    <source>
        <strain evidence="6">WK012_4_13</strain>
        <strain evidence="5">WK013_4_14</strain>
        <strain evidence="4">WK048_4_13</strain>
    </source>
</reference>
<gene>
    <name evidence="6" type="ORF">QN062_06185</name>
    <name evidence="5" type="ORF">QN216_00380</name>
    <name evidence="4" type="ORF">QN217_10065</name>
</gene>
<evidence type="ECO:0000256" key="1">
    <source>
        <dbReference type="ARBA" id="ARBA00000223"/>
    </source>
</evidence>
<accession>A0AB39UM05</accession>
<name>A0AB39UM05_9BIFI</name>
<dbReference type="PANTHER" id="PTHR31690:SF4">
    <property type="entry name" value="FUCOSE MUTAROTASE"/>
    <property type="match status" value="1"/>
</dbReference>
<dbReference type="GO" id="GO:0062193">
    <property type="term" value="F:D-ribose pyranase activity"/>
    <property type="evidence" value="ECO:0007669"/>
    <property type="project" value="UniProtKB-EC"/>
</dbReference>
<evidence type="ECO:0000313" key="5">
    <source>
        <dbReference type="EMBL" id="XDS48770.1"/>
    </source>
</evidence>
<evidence type="ECO:0000256" key="3">
    <source>
        <dbReference type="ARBA" id="ARBA00036324"/>
    </source>
</evidence>
<dbReference type="GO" id="GO:0006004">
    <property type="term" value="P:fucose metabolic process"/>
    <property type="evidence" value="ECO:0007669"/>
    <property type="project" value="TreeGrafter"/>
</dbReference>